<dbReference type="Proteomes" id="UP000233350">
    <property type="component" value="Unassembled WGS sequence"/>
</dbReference>
<proteinExistence type="predicted"/>
<gene>
    <name evidence="1" type="ORF">BCM31_04555</name>
</gene>
<dbReference type="AlphaFoldDB" id="A0A2N3PJ37"/>
<dbReference type="STRING" id="556267.HWAG_00256"/>
<dbReference type="RefSeq" id="WP_101313120.1">
    <property type="nucleotide sequence ID" value="NZ_MBPJ01000011.1"/>
</dbReference>
<comment type="caution">
    <text evidence="1">The sequence shown here is derived from an EMBL/GenBank/DDBJ whole genome shotgun (WGS) entry which is preliminary data.</text>
</comment>
<dbReference type="InterPro" id="IPR029063">
    <property type="entry name" value="SAM-dependent_MTases_sf"/>
</dbReference>
<reference evidence="1 2" key="1">
    <citation type="submission" date="2016-07" db="EMBL/GenBank/DDBJ databases">
        <title>Detection of Helicobacter winghamensis from caecal content of red fox (Vulpes vulpes).</title>
        <authorList>
            <person name="Zanoni R.G."/>
            <person name="Florio D."/>
            <person name="Caffara M."/>
            <person name="Renzi M."/>
            <person name="Parisi A."/>
            <person name="Pasquali F."/>
            <person name="Manfreda G."/>
        </authorList>
    </citation>
    <scope>NUCLEOTIDE SEQUENCE [LARGE SCALE GENOMIC DNA]</scope>
    <source>
        <strain evidence="1 2">295_13</strain>
    </source>
</reference>
<protein>
    <recommendedName>
        <fullName evidence="3">Methyltransferase domain-containing protein</fullName>
    </recommendedName>
</protein>
<evidence type="ECO:0000313" key="2">
    <source>
        <dbReference type="Proteomes" id="UP000233350"/>
    </source>
</evidence>
<dbReference type="EMBL" id="MBPK01000032">
    <property type="protein sequence ID" value="PKT81061.1"/>
    <property type="molecule type" value="Genomic_DNA"/>
</dbReference>
<dbReference type="Gene3D" id="3.40.50.150">
    <property type="entry name" value="Vaccinia Virus protein VP39"/>
    <property type="match status" value="1"/>
</dbReference>
<dbReference type="OrthoDB" id="5319472at2"/>
<keyword evidence="2" id="KW-1185">Reference proteome</keyword>
<dbReference type="PANTHER" id="PTHR43464">
    <property type="entry name" value="METHYLTRANSFERASE"/>
    <property type="match status" value="1"/>
</dbReference>
<organism evidence="1 2">
    <name type="scientific">Helicobacter winghamensis</name>
    <dbReference type="NCBI Taxonomy" id="157268"/>
    <lineage>
        <taxon>Bacteria</taxon>
        <taxon>Pseudomonadati</taxon>
        <taxon>Campylobacterota</taxon>
        <taxon>Epsilonproteobacteria</taxon>
        <taxon>Campylobacterales</taxon>
        <taxon>Helicobacteraceae</taxon>
        <taxon>Helicobacter</taxon>
    </lineage>
</organism>
<dbReference type="PANTHER" id="PTHR43464:SF23">
    <property type="entry name" value="JUVENILE HORMONE ACID O-METHYLTRANSFERASE"/>
    <property type="match status" value="1"/>
</dbReference>
<accession>A0A2N3PJ37</accession>
<name>A0A2N3PJ37_9HELI</name>
<dbReference type="Pfam" id="PF13489">
    <property type="entry name" value="Methyltransf_23"/>
    <property type="match status" value="1"/>
</dbReference>
<sequence>MKHFKSQTFSGNFVKYYEIFFSDKCFSRIGDYLLCLFKECVIGDRILDFGCGTGIFCEYFAKNGYKVVGVDVSFDMIEYAKKNHNLHSARGGGK</sequence>
<dbReference type="CDD" id="cd02440">
    <property type="entry name" value="AdoMet_MTases"/>
    <property type="match status" value="1"/>
</dbReference>
<dbReference type="GO" id="GO:0010420">
    <property type="term" value="F:polyprenyldihydroxybenzoate methyltransferase activity"/>
    <property type="evidence" value="ECO:0007669"/>
    <property type="project" value="TreeGrafter"/>
</dbReference>
<dbReference type="SUPFAM" id="SSF53335">
    <property type="entry name" value="S-adenosyl-L-methionine-dependent methyltransferases"/>
    <property type="match status" value="1"/>
</dbReference>
<evidence type="ECO:0000313" key="1">
    <source>
        <dbReference type="EMBL" id="PKT81061.1"/>
    </source>
</evidence>
<evidence type="ECO:0008006" key="3">
    <source>
        <dbReference type="Google" id="ProtNLM"/>
    </source>
</evidence>